<protein>
    <recommendedName>
        <fullName evidence="1">R13L1/DRL21-like LRR repeat region domain-containing protein</fullName>
    </recommendedName>
</protein>
<dbReference type="SMR" id="A0A3B6RAP0"/>
<dbReference type="OrthoDB" id="685126at2759"/>
<dbReference type="STRING" id="4565.A0A3B6RAP0"/>
<dbReference type="Pfam" id="PF25019">
    <property type="entry name" value="LRR_R13L1-DRL21"/>
    <property type="match status" value="1"/>
</dbReference>
<dbReference type="Gene3D" id="3.80.10.10">
    <property type="entry name" value="Ribonuclease Inhibitor"/>
    <property type="match status" value="1"/>
</dbReference>
<dbReference type="Proteomes" id="UP000019116">
    <property type="component" value="Chromosome 7A"/>
</dbReference>
<reference evidence="2" key="2">
    <citation type="submission" date="2018-10" db="UniProtKB">
        <authorList>
            <consortium name="EnsemblPlants"/>
        </authorList>
    </citation>
    <scope>IDENTIFICATION</scope>
</reference>
<proteinExistence type="predicted"/>
<dbReference type="AlphaFoldDB" id="A0A3B6RAP0"/>
<dbReference type="PANTHER" id="PTHR47186">
    <property type="entry name" value="LEUCINE-RICH REPEAT-CONTAINING PROTEIN 57"/>
    <property type="match status" value="1"/>
</dbReference>
<dbReference type="SUPFAM" id="SSF52047">
    <property type="entry name" value="RNI-like"/>
    <property type="match status" value="1"/>
</dbReference>
<dbReference type="InterPro" id="IPR032675">
    <property type="entry name" value="LRR_dom_sf"/>
</dbReference>
<accession>A0A3B6RAP0</accession>
<evidence type="ECO:0000259" key="1">
    <source>
        <dbReference type="Pfam" id="PF25019"/>
    </source>
</evidence>
<dbReference type="PANTHER" id="PTHR47186:SF62">
    <property type="entry name" value="OS04G0325300 PROTEIN"/>
    <property type="match status" value="1"/>
</dbReference>
<name>A0A3B6RAP0_WHEAT</name>
<sequence length="268" mass="31019">MVTEEIFKLKNLRTLIIDHMELAPANKEFFEKVFEKLQKLRVLTIETSWTLIDEISVFEIPAAIGHLKHLWYLTLVFYEAALYLPKTVDSLYHLQVLMFGYASDVEVSSDINMGNLTNLRHIIGGEITMHIPNIGRLISIQTIETFDVRREHWYELKQLRDLNKLRGSLTIQNLENVESKKEAHEAKLAAKKGLTELRLFWVNDRACTPGVQAEVLEGLCPPKDLKSLEVWRYQSLRYPSWTLGEQNGGQKHLHELIFHDCSRFAACS</sequence>
<keyword evidence="3" id="KW-1185">Reference proteome</keyword>
<evidence type="ECO:0000313" key="3">
    <source>
        <dbReference type="Proteomes" id="UP000019116"/>
    </source>
</evidence>
<dbReference type="Gramene" id="TraesCS7A02G024274.1">
    <property type="protein sequence ID" value="TraesCS7A02G024274.1.cds1"/>
    <property type="gene ID" value="TraesCS7A02G024274"/>
</dbReference>
<dbReference type="Gramene" id="TraesCS7A03G0049500.1">
    <property type="protein sequence ID" value="TraesCS7A03G0049500.1.CDS1"/>
    <property type="gene ID" value="TraesCS7A03G0049500"/>
</dbReference>
<dbReference type="EnsemblPlants" id="TraesCS7A02G024274.1">
    <property type="protein sequence ID" value="TraesCS7A02G024274.1.cds1"/>
    <property type="gene ID" value="TraesCS7A02G024274"/>
</dbReference>
<feature type="domain" description="R13L1/DRL21-like LRR repeat region" evidence="1">
    <location>
        <begin position="156"/>
        <end position="264"/>
    </location>
</feature>
<evidence type="ECO:0000313" key="2">
    <source>
        <dbReference type="EnsemblPlants" id="TraesCS7A02G024274.1.cds1"/>
    </source>
</evidence>
<dbReference type="InterPro" id="IPR056789">
    <property type="entry name" value="LRR_R13L1-DRL21"/>
</dbReference>
<organism evidence="2">
    <name type="scientific">Triticum aestivum</name>
    <name type="common">Wheat</name>
    <dbReference type="NCBI Taxonomy" id="4565"/>
    <lineage>
        <taxon>Eukaryota</taxon>
        <taxon>Viridiplantae</taxon>
        <taxon>Streptophyta</taxon>
        <taxon>Embryophyta</taxon>
        <taxon>Tracheophyta</taxon>
        <taxon>Spermatophyta</taxon>
        <taxon>Magnoliopsida</taxon>
        <taxon>Liliopsida</taxon>
        <taxon>Poales</taxon>
        <taxon>Poaceae</taxon>
        <taxon>BOP clade</taxon>
        <taxon>Pooideae</taxon>
        <taxon>Triticodae</taxon>
        <taxon>Triticeae</taxon>
        <taxon>Triticinae</taxon>
        <taxon>Triticum</taxon>
    </lineage>
</organism>
<dbReference type="Gramene" id="TraesWEE_scaffold_049007_01G000200.1">
    <property type="protein sequence ID" value="TraesWEE_scaffold_049007_01G000200.1"/>
    <property type="gene ID" value="TraesWEE_scaffold_049007_01G000200"/>
</dbReference>
<reference evidence="2" key="1">
    <citation type="submission" date="2018-08" db="EMBL/GenBank/DDBJ databases">
        <authorList>
            <person name="Rossello M."/>
        </authorList>
    </citation>
    <scope>NUCLEOTIDE SEQUENCE [LARGE SCALE GENOMIC DNA]</scope>
    <source>
        <strain evidence="2">cv. Chinese Spring</strain>
    </source>
</reference>